<dbReference type="UniPathway" id="UPA00196"/>
<keyword evidence="3" id="KW-0812">Transmembrane</keyword>
<evidence type="ECO:0000256" key="1">
    <source>
        <dbReference type="ARBA" id="ARBA00004687"/>
    </source>
</evidence>
<reference evidence="5 6" key="1">
    <citation type="submission" date="2017-04" db="EMBL/GenBank/DDBJ databases">
        <authorList>
            <person name="Afonso C.L."/>
            <person name="Miller P.J."/>
            <person name="Scott M.A."/>
            <person name="Spackman E."/>
            <person name="Goraichik I."/>
            <person name="Dimitrov K.M."/>
            <person name="Suarez D.L."/>
            <person name="Swayne D.E."/>
        </authorList>
    </citation>
    <scope>NUCLEOTIDE SEQUENCE [LARGE SCALE GENOMIC DNA]</scope>
</reference>
<dbReference type="InterPro" id="IPR044215">
    <property type="entry name" value="PIG-H"/>
</dbReference>
<dbReference type="InterPro" id="IPR019328">
    <property type="entry name" value="PIGH-H_dom"/>
</dbReference>
<accession>A0A1X7R9A5</accession>
<comment type="similarity">
    <text evidence="2">Belongs to the PIGH family.</text>
</comment>
<keyword evidence="6" id="KW-1185">Reference proteome</keyword>
<dbReference type="EMBL" id="FXLY01000010">
    <property type="protein sequence ID" value="SMN22215.1"/>
    <property type="molecule type" value="Genomic_DNA"/>
</dbReference>
<proteinExistence type="inferred from homology"/>
<feature type="domain" description="Phosphatidylinositol N-acetylglucosaminyltransferase subunit H conserved" evidence="4">
    <location>
        <begin position="94"/>
        <end position="168"/>
    </location>
</feature>
<sequence length="199" mass="23303">MTQTTFTNTTSERRKKYTIEIEREINDNYVKIQITPNGLRKKQFINCIIVIIFNSWIMLSSHTFFERFASYTIAVKSLMFLTSCMTLKNPTIETLTIFKNYGIQTSDVSGYSVLPDTLNNMICSPRTIFVPRDRIVDVIINEGFVRECQVIFYLAAIVRGQDKMKLLFSRNRPRLVDQKTIYNLARKCLYLKREPLLVE</sequence>
<protein>
    <submittedName>
        <fullName evidence="5">Similar to Saccharomyces cerevisiae YNL038W GPI15 Protein involved in the synthesis of N-acetylglucosaminyl phosphatidylinositol (GlcNAc-PI)</fullName>
    </submittedName>
</protein>
<dbReference type="AlphaFoldDB" id="A0A1X7R9A5"/>
<keyword evidence="3" id="KW-1133">Transmembrane helix</keyword>
<evidence type="ECO:0000313" key="6">
    <source>
        <dbReference type="Proteomes" id="UP000196158"/>
    </source>
</evidence>
<evidence type="ECO:0000256" key="3">
    <source>
        <dbReference type="SAM" id="Phobius"/>
    </source>
</evidence>
<feature type="transmembrane region" description="Helical" evidence="3">
    <location>
        <begin position="44"/>
        <end position="62"/>
    </location>
</feature>
<dbReference type="STRING" id="1789683.A0A1X7R9A5"/>
<name>A0A1X7R9A5_9SACH</name>
<evidence type="ECO:0000313" key="5">
    <source>
        <dbReference type="EMBL" id="SMN22215.1"/>
    </source>
</evidence>
<keyword evidence="3" id="KW-0472">Membrane</keyword>
<dbReference type="GO" id="GO:0006506">
    <property type="term" value="P:GPI anchor biosynthetic process"/>
    <property type="evidence" value="ECO:0007669"/>
    <property type="project" value="UniProtKB-UniPathway"/>
</dbReference>
<organism evidence="5 6">
    <name type="scientific">Maudiozyma saulgeensis</name>
    <dbReference type="NCBI Taxonomy" id="1789683"/>
    <lineage>
        <taxon>Eukaryota</taxon>
        <taxon>Fungi</taxon>
        <taxon>Dikarya</taxon>
        <taxon>Ascomycota</taxon>
        <taxon>Saccharomycotina</taxon>
        <taxon>Saccharomycetes</taxon>
        <taxon>Saccharomycetales</taxon>
        <taxon>Saccharomycetaceae</taxon>
        <taxon>Maudiozyma</taxon>
    </lineage>
</organism>
<comment type="pathway">
    <text evidence="1">Glycolipid biosynthesis; glycosylphosphatidylinositol-anchor biosynthesis.</text>
</comment>
<evidence type="ECO:0000256" key="2">
    <source>
        <dbReference type="ARBA" id="ARBA00009610"/>
    </source>
</evidence>
<dbReference type="Proteomes" id="UP000196158">
    <property type="component" value="Unassembled WGS sequence"/>
</dbReference>
<dbReference type="PANTHER" id="PTHR15231">
    <property type="entry name" value="PHOSPHATIDYLINOSITOL N-ACETYLGLUCOSAMINYLTRANSFERASE SUBUNIT H"/>
    <property type="match status" value="1"/>
</dbReference>
<gene>
    <name evidence="5" type="ORF">KASA_0I02464G</name>
</gene>
<dbReference type="OrthoDB" id="6256716at2759"/>
<dbReference type="GO" id="GO:0000506">
    <property type="term" value="C:glycosylphosphatidylinositol-N-acetylglucosaminyltransferase (GPI-GnT) complex"/>
    <property type="evidence" value="ECO:0007669"/>
    <property type="project" value="InterPro"/>
</dbReference>
<dbReference type="Pfam" id="PF10181">
    <property type="entry name" value="PIG-H"/>
    <property type="match status" value="1"/>
</dbReference>
<evidence type="ECO:0000259" key="4">
    <source>
        <dbReference type="Pfam" id="PF10181"/>
    </source>
</evidence>
<dbReference type="PANTHER" id="PTHR15231:SF1">
    <property type="entry name" value="PHOSPHATIDYLINOSITOL N-ACETYLGLUCOSAMINYLTRANSFERASE SUBUNIT H"/>
    <property type="match status" value="1"/>
</dbReference>